<sequence length="423" mass="46458">MPSKRRNPTSPNPKKKKTPAPVAGFRGRGRGRGGRGKELPSLDPAAVVDDAVVEDAVDDATRYPSSSHQGSPTHSRSGSLDSHASLASQASTVANSKKKDKKGHKLSDEEEELMVAFLEANEMLWNKKATHYRRPDMKNAAWQKQAETMSKEVSHLQGWFKGMRDNFARLDKLPKSGSGQRIFTERELWTLKELHFLKRITYHRPEPVSSVKDAIQAHSGDLSAAEAECARIGVEADAEEEEPQQASAVSGRGKGKGKLLEDAVMATLQKQLQETGQQVLQLQQKMQPQSPAEVFGTYVKGTLVNLSERKFKKARTNISRILEAAMEDSDEEEPPQVAPPSFWQGGHPRSSSAPNFSSSPKYVERWQPAQDCGYMERYQSSMANQMPPPLPGPPVPPAATAMSLPHISGISGISSLLETSRDS</sequence>
<feature type="domain" description="MADF" evidence="2">
    <location>
        <begin position="113"/>
        <end position="202"/>
    </location>
</feature>
<organism evidence="3 4">
    <name type="scientific">Priapulus caudatus</name>
    <name type="common">Priapulid worm</name>
    <dbReference type="NCBI Taxonomy" id="37621"/>
    <lineage>
        <taxon>Eukaryota</taxon>
        <taxon>Metazoa</taxon>
        <taxon>Ecdysozoa</taxon>
        <taxon>Scalidophora</taxon>
        <taxon>Priapulida</taxon>
        <taxon>Priapulimorpha</taxon>
        <taxon>Priapulimorphida</taxon>
        <taxon>Priapulidae</taxon>
        <taxon>Priapulus</taxon>
    </lineage>
</organism>
<protein>
    <submittedName>
        <fullName evidence="4">Uncharacterized protein LOC106809232</fullName>
    </submittedName>
</protein>
<dbReference type="RefSeq" id="XP_014667721.1">
    <property type="nucleotide sequence ID" value="XM_014812235.1"/>
</dbReference>
<dbReference type="Pfam" id="PF10545">
    <property type="entry name" value="MADF_DNA_bdg"/>
    <property type="match status" value="1"/>
</dbReference>
<dbReference type="PANTHER" id="PTHR12243:SF60">
    <property type="entry name" value="SI:CH211-15D5.12-RELATED"/>
    <property type="match status" value="1"/>
</dbReference>
<feature type="compositionally biased region" description="Pro residues" evidence="1">
    <location>
        <begin position="386"/>
        <end position="397"/>
    </location>
</feature>
<feature type="region of interest" description="Disordered" evidence="1">
    <location>
        <begin position="325"/>
        <end position="362"/>
    </location>
</feature>
<proteinExistence type="predicted"/>
<feature type="compositionally biased region" description="Basic residues" evidence="1">
    <location>
        <begin position="1"/>
        <end position="18"/>
    </location>
</feature>
<feature type="compositionally biased region" description="Low complexity" evidence="1">
    <location>
        <begin position="348"/>
        <end position="360"/>
    </location>
</feature>
<dbReference type="GeneID" id="106809232"/>
<evidence type="ECO:0000259" key="2">
    <source>
        <dbReference type="PROSITE" id="PS51029"/>
    </source>
</evidence>
<accession>A0ABM1E6A0</accession>
<feature type="region of interest" description="Disordered" evidence="1">
    <location>
        <begin position="382"/>
        <end position="402"/>
    </location>
</feature>
<evidence type="ECO:0000313" key="3">
    <source>
        <dbReference type="Proteomes" id="UP000695022"/>
    </source>
</evidence>
<feature type="compositionally biased region" description="Polar residues" evidence="1">
    <location>
        <begin position="63"/>
        <end position="95"/>
    </location>
</feature>
<dbReference type="Proteomes" id="UP000695022">
    <property type="component" value="Unplaced"/>
</dbReference>
<feature type="compositionally biased region" description="Acidic residues" evidence="1">
    <location>
        <begin position="325"/>
        <end position="334"/>
    </location>
</feature>
<feature type="region of interest" description="Disordered" evidence="1">
    <location>
        <begin position="236"/>
        <end position="255"/>
    </location>
</feature>
<keyword evidence="3" id="KW-1185">Reference proteome</keyword>
<dbReference type="InterPro" id="IPR039353">
    <property type="entry name" value="TF_Adf1"/>
</dbReference>
<evidence type="ECO:0000256" key="1">
    <source>
        <dbReference type="SAM" id="MobiDB-lite"/>
    </source>
</evidence>
<evidence type="ECO:0000313" key="4">
    <source>
        <dbReference type="RefSeq" id="XP_014667721.1"/>
    </source>
</evidence>
<dbReference type="InterPro" id="IPR006578">
    <property type="entry name" value="MADF-dom"/>
</dbReference>
<dbReference type="PROSITE" id="PS51029">
    <property type="entry name" value="MADF"/>
    <property type="match status" value="1"/>
</dbReference>
<gene>
    <name evidence="4" type="primary">LOC106809232</name>
</gene>
<dbReference type="PANTHER" id="PTHR12243">
    <property type="entry name" value="MADF DOMAIN TRANSCRIPTION FACTOR"/>
    <property type="match status" value="1"/>
</dbReference>
<name>A0ABM1E6A0_PRICU</name>
<feature type="region of interest" description="Disordered" evidence="1">
    <location>
        <begin position="1"/>
        <end position="108"/>
    </location>
</feature>
<reference evidence="4" key="1">
    <citation type="submission" date="2025-08" db="UniProtKB">
        <authorList>
            <consortium name="RefSeq"/>
        </authorList>
    </citation>
    <scope>IDENTIFICATION</scope>
</reference>